<dbReference type="EMBL" id="FUWM01000004">
    <property type="protein sequence ID" value="SJZ33943.1"/>
    <property type="molecule type" value="Genomic_DNA"/>
</dbReference>
<dbReference type="RefSeq" id="WP_078808957.1">
    <property type="nucleotide sequence ID" value="NZ_FUWM01000004.1"/>
</dbReference>
<keyword evidence="2" id="KW-1185">Reference proteome</keyword>
<gene>
    <name evidence="1" type="ORF">SAMN02745118_00431</name>
</gene>
<evidence type="ECO:0000313" key="2">
    <source>
        <dbReference type="Proteomes" id="UP000190625"/>
    </source>
</evidence>
<protein>
    <submittedName>
        <fullName evidence="1">Uncharacterized protein</fullName>
    </submittedName>
</protein>
<proteinExistence type="predicted"/>
<name>A0A1T4JUX7_9FIRM</name>
<accession>A0A1T4JUX7</accession>
<dbReference type="AlphaFoldDB" id="A0A1T4JUX7"/>
<evidence type="ECO:0000313" key="1">
    <source>
        <dbReference type="EMBL" id="SJZ33943.1"/>
    </source>
</evidence>
<dbReference type="Proteomes" id="UP000190625">
    <property type="component" value="Unassembled WGS sequence"/>
</dbReference>
<reference evidence="2" key="1">
    <citation type="submission" date="2017-02" db="EMBL/GenBank/DDBJ databases">
        <authorList>
            <person name="Varghese N."/>
            <person name="Submissions S."/>
        </authorList>
    </citation>
    <scope>NUCLEOTIDE SEQUENCE [LARGE SCALE GENOMIC DNA]</scope>
    <source>
        <strain evidence="2">ATCC BAA-73</strain>
    </source>
</reference>
<sequence length="96" mass="11010">MRIELAINDLANVQNQDTTVDMILRDNMTIGSLKRVLDIPPEYTERIMVNGVKRSEYYSLNSGDQVIFESGIDYKVEDVSEEHVDNNDDTLKSEIE</sequence>
<organism evidence="1 2">
    <name type="scientific">Selenihalanaerobacter shriftii</name>
    <dbReference type="NCBI Taxonomy" id="142842"/>
    <lineage>
        <taxon>Bacteria</taxon>
        <taxon>Bacillati</taxon>
        <taxon>Bacillota</taxon>
        <taxon>Clostridia</taxon>
        <taxon>Halanaerobiales</taxon>
        <taxon>Halobacteroidaceae</taxon>
        <taxon>Selenihalanaerobacter</taxon>
    </lineage>
</organism>
<dbReference type="STRING" id="142842.SAMN02745118_00431"/>
<dbReference type="OrthoDB" id="9936510at2"/>